<evidence type="ECO:0000256" key="1">
    <source>
        <dbReference type="ARBA" id="ARBA00004653"/>
    </source>
</evidence>
<dbReference type="GO" id="GO:0034067">
    <property type="term" value="P:protein localization to Golgi apparatus"/>
    <property type="evidence" value="ECO:0007669"/>
    <property type="project" value="TreeGrafter"/>
</dbReference>
<protein>
    <recommendedName>
        <fullName evidence="3">Protein SYS1 homolog</fullName>
    </recommendedName>
</protein>
<reference evidence="11" key="1">
    <citation type="submission" date="2013-04" db="EMBL/GenBank/DDBJ databases">
        <authorList>
            <person name="Qu J."/>
            <person name="Murali S.C."/>
            <person name="Bandaranaike D."/>
            <person name="Bellair M."/>
            <person name="Blankenburg K."/>
            <person name="Chao H."/>
            <person name="Dinh H."/>
            <person name="Doddapaneni H."/>
            <person name="Downs B."/>
            <person name="Dugan-Rocha S."/>
            <person name="Elkadiri S."/>
            <person name="Gnanaolivu R.D."/>
            <person name="Hernandez B."/>
            <person name="Javaid M."/>
            <person name="Jayaseelan J.C."/>
            <person name="Lee S."/>
            <person name="Li M."/>
            <person name="Ming W."/>
            <person name="Munidasa M."/>
            <person name="Muniz J."/>
            <person name="Nguyen L."/>
            <person name="Ongeri F."/>
            <person name="Osuji N."/>
            <person name="Pu L.-L."/>
            <person name="Puazo M."/>
            <person name="Qu C."/>
            <person name="Quiroz J."/>
            <person name="Raj R."/>
            <person name="Weissenberger G."/>
            <person name="Xin Y."/>
            <person name="Zou X."/>
            <person name="Han Y."/>
            <person name="Richards S."/>
            <person name="Worley K."/>
            <person name="Muzny D."/>
            <person name="Gibbs R."/>
        </authorList>
    </citation>
    <scope>NUCLEOTIDE SEQUENCE</scope>
    <source>
        <strain evidence="11">Sampled in the wild</strain>
    </source>
</reference>
<comment type="subcellular location">
    <subcellularLocation>
        <location evidence="1">Golgi apparatus membrane</location>
        <topology evidence="1">Multi-pass membrane protein</topology>
    </subcellularLocation>
</comment>
<dbReference type="GO" id="GO:0000139">
    <property type="term" value="C:Golgi membrane"/>
    <property type="evidence" value="ECO:0007669"/>
    <property type="project" value="UniProtKB-SubCell"/>
</dbReference>
<feature type="transmembrane region" description="Helical" evidence="10">
    <location>
        <begin position="105"/>
        <end position="126"/>
    </location>
</feature>
<dbReference type="GO" id="GO:0006895">
    <property type="term" value="P:Golgi to endosome transport"/>
    <property type="evidence" value="ECO:0007669"/>
    <property type="project" value="TreeGrafter"/>
</dbReference>
<dbReference type="OrthoDB" id="542931at2759"/>
<comment type="similarity">
    <text evidence="2">Belongs to the SYS1 family.</text>
</comment>
<feature type="transmembrane region" description="Helical" evidence="10">
    <location>
        <begin position="21"/>
        <end position="49"/>
    </location>
</feature>
<evidence type="ECO:0000256" key="5">
    <source>
        <dbReference type="ARBA" id="ARBA00022692"/>
    </source>
</evidence>
<dbReference type="InterPro" id="IPR016973">
    <property type="entry name" value="Integral_membrane_SYS1"/>
</dbReference>
<keyword evidence="8" id="KW-0333">Golgi apparatus</keyword>
<dbReference type="PIRSF" id="PIRSF031402">
    <property type="entry name" value="SYS1_homologue"/>
    <property type="match status" value="1"/>
</dbReference>
<feature type="transmembrane region" description="Helical" evidence="10">
    <location>
        <begin position="78"/>
        <end position="98"/>
    </location>
</feature>
<dbReference type="Proteomes" id="UP000792457">
    <property type="component" value="Unassembled WGS sequence"/>
</dbReference>
<gene>
    <name evidence="11" type="ORF">J437_LFUL015998</name>
</gene>
<evidence type="ECO:0000256" key="9">
    <source>
        <dbReference type="ARBA" id="ARBA00023136"/>
    </source>
</evidence>
<dbReference type="GO" id="GO:0005802">
    <property type="term" value="C:trans-Golgi network"/>
    <property type="evidence" value="ECO:0007669"/>
    <property type="project" value="TreeGrafter"/>
</dbReference>
<keyword evidence="5 10" id="KW-0812">Transmembrane</keyword>
<dbReference type="InterPro" id="IPR019185">
    <property type="entry name" value="Integral_membrane_SYS1-rel"/>
</dbReference>
<evidence type="ECO:0000256" key="6">
    <source>
        <dbReference type="ARBA" id="ARBA00022927"/>
    </source>
</evidence>
<dbReference type="GO" id="GO:0043001">
    <property type="term" value="P:Golgi to plasma membrane protein transport"/>
    <property type="evidence" value="ECO:0007669"/>
    <property type="project" value="TreeGrafter"/>
</dbReference>
<dbReference type="EMBL" id="KZ308968">
    <property type="protein sequence ID" value="KAG8235933.1"/>
    <property type="molecule type" value="Genomic_DNA"/>
</dbReference>
<keyword evidence="9 10" id="KW-0472">Membrane</keyword>
<comment type="caution">
    <text evidence="11">The sequence shown here is derived from an EMBL/GenBank/DDBJ whole genome shotgun (WGS) entry which is preliminary data.</text>
</comment>
<sequence length="169" mass="19107">MLYCKGFIYNMKKMSGQFRNSTWDPILIISQIVAIQCSLYVALGVWTIIMDGLIGSSRSLDHLFSYQEIHVRDFGGKLVIAAFILNSLMGAVGLWFIVQRTKLCLDFATTAHLIHLIVCWGYNGYFPSSLSWWVLNIACLTIMCVCGEFLCMQTELRAIPLRLGPKVDL</sequence>
<dbReference type="GO" id="GO:0005829">
    <property type="term" value="C:cytosol"/>
    <property type="evidence" value="ECO:0007669"/>
    <property type="project" value="GOC"/>
</dbReference>
<dbReference type="PANTHER" id="PTHR12952">
    <property type="entry name" value="SYS1"/>
    <property type="match status" value="1"/>
</dbReference>
<dbReference type="AlphaFoldDB" id="A0A8K0KPE2"/>
<evidence type="ECO:0000256" key="2">
    <source>
        <dbReference type="ARBA" id="ARBA00008160"/>
    </source>
</evidence>
<evidence type="ECO:0000256" key="10">
    <source>
        <dbReference type="SAM" id="Phobius"/>
    </source>
</evidence>
<evidence type="ECO:0000313" key="11">
    <source>
        <dbReference type="EMBL" id="KAG8235933.1"/>
    </source>
</evidence>
<evidence type="ECO:0000313" key="12">
    <source>
        <dbReference type="Proteomes" id="UP000792457"/>
    </source>
</evidence>
<keyword evidence="6" id="KW-0653">Protein transport</keyword>
<keyword evidence="7 10" id="KW-1133">Transmembrane helix</keyword>
<evidence type="ECO:0000256" key="7">
    <source>
        <dbReference type="ARBA" id="ARBA00022989"/>
    </source>
</evidence>
<name>A0A8K0KPE2_LADFU</name>
<evidence type="ECO:0000256" key="8">
    <source>
        <dbReference type="ARBA" id="ARBA00023034"/>
    </source>
</evidence>
<keyword evidence="12" id="KW-1185">Reference proteome</keyword>
<evidence type="ECO:0000256" key="4">
    <source>
        <dbReference type="ARBA" id="ARBA00022448"/>
    </source>
</evidence>
<dbReference type="PANTHER" id="PTHR12952:SF0">
    <property type="entry name" value="PROTEIN SYS1 HOMOLOG"/>
    <property type="match status" value="1"/>
</dbReference>
<feature type="transmembrane region" description="Helical" evidence="10">
    <location>
        <begin position="132"/>
        <end position="152"/>
    </location>
</feature>
<organism evidence="11 12">
    <name type="scientific">Ladona fulva</name>
    <name type="common">Scarce chaser dragonfly</name>
    <name type="synonym">Libellula fulva</name>
    <dbReference type="NCBI Taxonomy" id="123851"/>
    <lineage>
        <taxon>Eukaryota</taxon>
        <taxon>Metazoa</taxon>
        <taxon>Ecdysozoa</taxon>
        <taxon>Arthropoda</taxon>
        <taxon>Hexapoda</taxon>
        <taxon>Insecta</taxon>
        <taxon>Pterygota</taxon>
        <taxon>Palaeoptera</taxon>
        <taxon>Odonata</taxon>
        <taxon>Epiprocta</taxon>
        <taxon>Anisoptera</taxon>
        <taxon>Libelluloidea</taxon>
        <taxon>Libellulidae</taxon>
        <taxon>Ladona</taxon>
    </lineage>
</organism>
<keyword evidence="4" id="KW-0813">Transport</keyword>
<evidence type="ECO:0000256" key="3">
    <source>
        <dbReference type="ARBA" id="ARBA00014516"/>
    </source>
</evidence>
<reference evidence="11" key="2">
    <citation type="submission" date="2017-10" db="EMBL/GenBank/DDBJ databases">
        <title>Ladona fulva Genome sequencing and assembly.</title>
        <authorList>
            <person name="Murali S."/>
            <person name="Richards S."/>
            <person name="Bandaranaike D."/>
            <person name="Bellair M."/>
            <person name="Blankenburg K."/>
            <person name="Chao H."/>
            <person name="Dinh H."/>
            <person name="Doddapaneni H."/>
            <person name="Dugan-Rocha S."/>
            <person name="Elkadiri S."/>
            <person name="Gnanaolivu R."/>
            <person name="Hernandez B."/>
            <person name="Skinner E."/>
            <person name="Javaid M."/>
            <person name="Lee S."/>
            <person name="Li M."/>
            <person name="Ming W."/>
            <person name="Munidasa M."/>
            <person name="Muniz J."/>
            <person name="Nguyen L."/>
            <person name="Hughes D."/>
            <person name="Osuji N."/>
            <person name="Pu L.-L."/>
            <person name="Puazo M."/>
            <person name="Qu C."/>
            <person name="Quiroz J."/>
            <person name="Raj R."/>
            <person name="Weissenberger G."/>
            <person name="Xin Y."/>
            <person name="Zou X."/>
            <person name="Han Y."/>
            <person name="Worley K."/>
            <person name="Muzny D."/>
            <person name="Gibbs R."/>
        </authorList>
    </citation>
    <scope>NUCLEOTIDE SEQUENCE</scope>
    <source>
        <strain evidence="11">Sampled in the wild</strain>
    </source>
</reference>
<dbReference type="Pfam" id="PF09801">
    <property type="entry name" value="SYS1"/>
    <property type="match status" value="1"/>
</dbReference>
<accession>A0A8K0KPE2</accession>
<proteinExistence type="inferred from homology"/>